<keyword evidence="5" id="KW-1185">Reference proteome</keyword>
<sequence>MEVSNGGDHRGSKSKPCRSLSSWLNIVAVTTLIALLNLSPRCATQLISTDIEVSPVEALPSKPPNDQNLGNVPVAPLQYPAGQQTFSPAEPLLDYPVTPSMPLIASVAAFTAFPTPRPSPRQPRSPPPSPSPSRYPRLPSPPAPRPQPPSPGPPGPQPPSPRPSKPSPPSPPFPPLLKEPRPPPPKPSPPSPRPPSPLPSPTIRRSPPPSPFPPPLPPSPLKRPPHPGPSPPPPFSSIPSPPLSSPPPCTTCVSFSLARPEWQLFEVNFSPDICGSLSENIIQLMYDMAANVNVDVLGVLSASCSDTLMKVCFTFASDEEGGKLQSQAEFFLYIFPGKLLEAFELQGCSAVIDGYVFSLIVGGDGNDPLTDTGCFQYFQSFSCAMPGGSGKPNCTCITQAGTTPFGAQKALTELPGRKTTTVLYCFETAAAFKMSSYHAVVNGNEYDFCNSTTLLRKAEIWADEAQRQAVKGIGVQPSGSPTMRFISPSWGAPGTNVVKANQLNWTLEQADGGRICIELVRGTDLSSFCNTVGRPAICWIYLFDPSGACCPSFPAGLMTAKPPLR</sequence>
<evidence type="ECO:0000256" key="1">
    <source>
        <dbReference type="ARBA" id="ARBA00022581"/>
    </source>
</evidence>
<comment type="caution">
    <text evidence="4">The sequence shown here is derived from an EMBL/GenBank/DDBJ whole genome shotgun (WGS) entry which is preliminary data.</text>
</comment>
<dbReference type="PANTHER" id="PTHR13037:SF24">
    <property type="entry name" value="POLYCOMB PROTEIN PCL-RELATED"/>
    <property type="match status" value="1"/>
</dbReference>
<organism evidence="4 5">
    <name type="scientific">Volvox africanus</name>
    <dbReference type="NCBI Taxonomy" id="51714"/>
    <lineage>
        <taxon>Eukaryota</taxon>
        <taxon>Viridiplantae</taxon>
        <taxon>Chlorophyta</taxon>
        <taxon>core chlorophytes</taxon>
        <taxon>Chlorophyceae</taxon>
        <taxon>CS clade</taxon>
        <taxon>Chlamydomonadales</taxon>
        <taxon>Volvocaceae</taxon>
        <taxon>Volvox</taxon>
    </lineage>
</organism>
<accession>A0ABQ5RSW1</accession>
<feature type="compositionally biased region" description="Pro residues" evidence="2">
    <location>
        <begin position="115"/>
        <end position="242"/>
    </location>
</feature>
<evidence type="ECO:0000313" key="4">
    <source>
        <dbReference type="EMBL" id="GLI60398.1"/>
    </source>
</evidence>
<dbReference type="EMBL" id="BSDZ01000008">
    <property type="protein sequence ID" value="GLI60398.1"/>
    <property type="molecule type" value="Genomic_DNA"/>
</dbReference>
<protein>
    <recommendedName>
        <fullName evidence="3">Pherophorin domain-containing protein</fullName>
    </recommendedName>
</protein>
<dbReference type="InterPro" id="IPR024616">
    <property type="entry name" value="Pherophorin"/>
</dbReference>
<evidence type="ECO:0000259" key="3">
    <source>
        <dbReference type="Pfam" id="PF12499"/>
    </source>
</evidence>
<proteinExistence type="predicted"/>
<dbReference type="Proteomes" id="UP001165090">
    <property type="component" value="Unassembled WGS sequence"/>
</dbReference>
<dbReference type="Pfam" id="PF12499">
    <property type="entry name" value="DUF3707"/>
    <property type="match status" value="1"/>
</dbReference>
<dbReference type="PRINTS" id="PR01217">
    <property type="entry name" value="PRICHEXTENSN"/>
</dbReference>
<evidence type="ECO:0000256" key="2">
    <source>
        <dbReference type="SAM" id="MobiDB-lite"/>
    </source>
</evidence>
<feature type="domain" description="Pherophorin" evidence="3">
    <location>
        <begin position="392"/>
        <end position="551"/>
    </location>
</feature>
<reference evidence="4 5" key="1">
    <citation type="journal article" date="2023" name="IScience">
        <title>Expanded male sex-determining region conserved during the evolution of homothallism in the green alga Volvox.</title>
        <authorList>
            <person name="Yamamoto K."/>
            <person name="Matsuzaki R."/>
            <person name="Mahakham W."/>
            <person name="Heman W."/>
            <person name="Sekimoto H."/>
            <person name="Kawachi M."/>
            <person name="Minakuchi Y."/>
            <person name="Toyoda A."/>
            <person name="Nozaki H."/>
        </authorList>
    </citation>
    <scope>NUCLEOTIDE SEQUENCE [LARGE SCALE GENOMIC DNA]</scope>
    <source>
        <strain evidence="4 5">NIES-4468</strain>
    </source>
</reference>
<name>A0ABQ5RSW1_9CHLO</name>
<keyword evidence="1" id="KW-0945">Host-virus interaction</keyword>
<gene>
    <name evidence="4" type="ORF">VaNZ11_002548</name>
</gene>
<dbReference type="PANTHER" id="PTHR13037">
    <property type="entry name" value="FORMIN"/>
    <property type="match status" value="1"/>
</dbReference>
<evidence type="ECO:0000313" key="5">
    <source>
        <dbReference type="Proteomes" id="UP001165090"/>
    </source>
</evidence>
<feature type="region of interest" description="Disordered" evidence="2">
    <location>
        <begin position="113"/>
        <end position="242"/>
    </location>
</feature>